<dbReference type="AlphaFoldDB" id="A0A419RQV7"/>
<dbReference type="OrthoDB" id="8081825at2"/>
<evidence type="ECO:0000313" key="1">
    <source>
        <dbReference type="EMBL" id="RJY08156.1"/>
    </source>
</evidence>
<dbReference type="EMBL" id="RAHX01000001">
    <property type="protein sequence ID" value="RJY08156.1"/>
    <property type="molecule type" value="Genomic_DNA"/>
</dbReference>
<keyword evidence="2" id="KW-1185">Reference proteome</keyword>
<protein>
    <submittedName>
        <fullName evidence="1">Uncharacterized protein</fullName>
    </submittedName>
</protein>
<sequence>MTDRYEGKPFLRLLDSYVLDTIGHLDEANRKWLVEAEPFFRETFVASGGWRDIVAQRMQFPDGMDASIVEVWTKGRTKFMAMGGEELDPVEFTHRFVDTNFPH</sequence>
<comment type="caution">
    <text evidence="1">The sequence shown here is derived from an EMBL/GenBank/DDBJ whole genome shotgun (WGS) entry which is preliminary data.</text>
</comment>
<reference evidence="1 2" key="1">
    <citation type="journal article" date="2017" name="Int. J. Syst. Evol. Microbiol.">
        <title>Erythrobacter aquimixticola sp. nov., isolated from the junction between the ocean and a freshwater spring.</title>
        <authorList>
            <person name="Park S."/>
            <person name="Jung Y.T."/>
            <person name="Choi S.J."/>
            <person name="Yoon J.H."/>
        </authorList>
    </citation>
    <scope>NUCLEOTIDE SEQUENCE [LARGE SCALE GENOMIC DNA]</scope>
    <source>
        <strain evidence="1 2">JSSK-14</strain>
    </source>
</reference>
<dbReference type="Proteomes" id="UP000285232">
    <property type="component" value="Unassembled WGS sequence"/>
</dbReference>
<accession>A0A419RQV7</accession>
<dbReference type="RefSeq" id="WP_120047046.1">
    <property type="nucleotide sequence ID" value="NZ_RAHX01000001.1"/>
</dbReference>
<organism evidence="1 2">
    <name type="scientific">Aurantiacibacter aquimixticola</name>
    <dbReference type="NCBI Taxonomy" id="1958945"/>
    <lineage>
        <taxon>Bacteria</taxon>
        <taxon>Pseudomonadati</taxon>
        <taxon>Pseudomonadota</taxon>
        <taxon>Alphaproteobacteria</taxon>
        <taxon>Sphingomonadales</taxon>
        <taxon>Erythrobacteraceae</taxon>
        <taxon>Aurantiacibacter</taxon>
    </lineage>
</organism>
<evidence type="ECO:0000313" key="2">
    <source>
        <dbReference type="Proteomes" id="UP000285232"/>
    </source>
</evidence>
<gene>
    <name evidence="1" type="ORF">D6201_01195</name>
</gene>
<name>A0A419RQV7_9SPHN</name>
<proteinExistence type="predicted"/>